<comment type="caution">
    <text evidence="5">The sequence shown here is derived from an EMBL/GenBank/DDBJ whole genome shotgun (WGS) entry which is preliminary data.</text>
</comment>
<dbReference type="InterPro" id="IPR010982">
    <property type="entry name" value="Lambda_DNA-bd_dom_sf"/>
</dbReference>
<dbReference type="CDD" id="cd01544">
    <property type="entry name" value="PBP1_GalR"/>
    <property type="match status" value="1"/>
</dbReference>
<evidence type="ECO:0000313" key="6">
    <source>
        <dbReference type="Proteomes" id="UP000078368"/>
    </source>
</evidence>
<dbReference type="Gene3D" id="1.10.260.40">
    <property type="entry name" value="lambda repressor-like DNA-binding domains"/>
    <property type="match status" value="1"/>
</dbReference>
<gene>
    <name evidence="5" type="ORF">A4H34_08050</name>
</gene>
<dbReference type="PANTHER" id="PTHR30146">
    <property type="entry name" value="LACI-RELATED TRANSCRIPTIONAL REPRESSOR"/>
    <property type="match status" value="1"/>
</dbReference>
<evidence type="ECO:0000256" key="2">
    <source>
        <dbReference type="ARBA" id="ARBA00023125"/>
    </source>
</evidence>
<dbReference type="SUPFAM" id="SSF53822">
    <property type="entry name" value="Periplasmic binding protein-like I"/>
    <property type="match status" value="1"/>
</dbReference>
<keyword evidence="1" id="KW-0805">Transcription regulation</keyword>
<name>A0A179B2D4_9ACTO</name>
<feature type="domain" description="HTH lacI-type" evidence="4">
    <location>
        <begin position="2"/>
        <end position="58"/>
    </location>
</feature>
<dbReference type="InterPro" id="IPR046335">
    <property type="entry name" value="LacI/GalR-like_sensor"/>
</dbReference>
<protein>
    <submittedName>
        <fullName evidence="5">LacI family transcriptional regulator</fullName>
    </submittedName>
</protein>
<reference evidence="5 6" key="1">
    <citation type="submission" date="2016-04" db="EMBL/GenBank/DDBJ databases">
        <title>Peptidophaga gingivicola gen. nov., sp. nov., isolated from human subgingival plaque.</title>
        <authorList>
            <person name="Beall C.J."/>
            <person name="Mokrzan E.M."/>
            <person name="Griffen A.L."/>
            <person name="Leys E.J."/>
        </authorList>
    </citation>
    <scope>NUCLEOTIDE SEQUENCE [LARGE SCALE GENOMIC DNA]</scope>
    <source>
        <strain evidence="5 6">BA112</strain>
    </source>
</reference>
<keyword evidence="6" id="KW-1185">Reference proteome</keyword>
<evidence type="ECO:0000256" key="1">
    <source>
        <dbReference type="ARBA" id="ARBA00023015"/>
    </source>
</evidence>
<dbReference type="InterPro" id="IPR000843">
    <property type="entry name" value="HTH_LacI"/>
</dbReference>
<dbReference type="GO" id="GO:0003700">
    <property type="term" value="F:DNA-binding transcription factor activity"/>
    <property type="evidence" value="ECO:0007669"/>
    <property type="project" value="TreeGrafter"/>
</dbReference>
<dbReference type="EMBL" id="LVZK01000002">
    <property type="protein sequence ID" value="OAP85545.1"/>
    <property type="molecule type" value="Genomic_DNA"/>
</dbReference>
<evidence type="ECO:0000313" key="5">
    <source>
        <dbReference type="EMBL" id="OAP85545.1"/>
    </source>
</evidence>
<dbReference type="SMART" id="SM00354">
    <property type="entry name" value="HTH_LACI"/>
    <property type="match status" value="1"/>
</dbReference>
<dbReference type="PANTHER" id="PTHR30146:SF149">
    <property type="entry name" value="HTH-TYPE TRANSCRIPTIONAL REGULATOR EBGR"/>
    <property type="match status" value="1"/>
</dbReference>
<dbReference type="OrthoDB" id="37081at2"/>
<dbReference type="SUPFAM" id="SSF47413">
    <property type="entry name" value="lambda repressor-like DNA-binding domains"/>
    <property type="match status" value="1"/>
</dbReference>
<dbReference type="STRING" id="1823756.A4H34_08050"/>
<accession>A0A179B2D4</accession>
<dbReference type="Proteomes" id="UP000078368">
    <property type="component" value="Unassembled WGS sequence"/>
</dbReference>
<evidence type="ECO:0000256" key="3">
    <source>
        <dbReference type="ARBA" id="ARBA00023163"/>
    </source>
</evidence>
<proteinExistence type="predicted"/>
<dbReference type="PROSITE" id="PS50932">
    <property type="entry name" value="HTH_LACI_2"/>
    <property type="match status" value="1"/>
</dbReference>
<evidence type="ECO:0000259" key="4">
    <source>
        <dbReference type="PROSITE" id="PS50932"/>
    </source>
</evidence>
<dbReference type="Pfam" id="PF00356">
    <property type="entry name" value="LacI"/>
    <property type="match status" value="1"/>
</dbReference>
<keyword evidence="2" id="KW-0238">DNA-binding</keyword>
<dbReference type="CDD" id="cd01392">
    <property type="entry name" value="HTH_LacI"/>
    <property type="match status" value="1"/>
</dbReference>
<dbReference type="Gene3D" id="3.40.50.2300">
    <property type="match status" value="2"/>
</dbReference>
<dbReference type="Pfam" id="PF13377">
    <property type="entry name" value="Peripla_BP_3"/>
    <property type="match status" value="1"/>
</dbReference>
<keyword evidence="3" id="KW-0804">Transcription</keyword>
<sequence length="336" mass="36162">MVSLADIAAATGYSKATVSRVLKGDPTFTVREETRRRILQAGNEMGYSVQGRRVGIPQDVAVLDNIDPERGLQDAYFFEIREALKAKADEHNTKLTPFPDTRSLVGAGKKFDGFISIGPAPLADDDFTALSRALPHGVFIDINPAPGLFHSVRPDLQQTVLDGLDALMAAGRRRIAFVGGTGHIMGRHFYDEELRHLAYSNWAQRLGLDVDGLSYVGGAFTVENGRGLTARLIAENEDRMPDAILVAADPLAVGALQALDAAGVRVPQDVAVVSINNQEVCQYTSPTLTSFDIDCSELAESAILLLSDSIIGRYSSCHHVLVSTKLVARDSFAPAG</sequence>
<dbReference type="AlphaFoldDB" id="A0A179B2D4"/>
<dbReference type="RefSeq" id="WP_064231757.1">
    <property type="nucleotide sequence ID" value="NZ_LVZK01000002.1"/>
</dbReference>
<dbReference type="GO" id="GO:0000976">
    <property type="term" value="F:transcription cis-regulatory region binding"/>
    <property type="evidence" value="ECO:0007669"/>
    <property type="project" value="TreeGrafter"/>
</dbReference>
<dbReference type="InterPro" id="IPR028082">
    <property type="entry name" value="Peripla_BP_I"/>
</dbReference>
<organism evidence="5 6">
    <name type="scientific">Peptidiphaga gingivicola</name>
    <dbReference type="NCBI Taxonomy" id="2741497"/>
    <lineage>
        <taxon>Bacteria</taxon>
        <taxon>Bacillati</taxon>
        <taxon>Actinomycetota</taxon>
        <taxon>Actinomycetes</taxon>
        <taxon>Actinomycetales</taxon>
        <taxon>Actinomycetaceae</taxon>
        <taxon>Peptidiphaga</taxon>
    </lineage>
</organism>